<keyword evidence="11" id="KW-0175">Coiled coil</keyword>
<gene>
    <name evidence="14" type="ORF">PBLR_12925</name>
</gene>
<dbReference type="SUPFAM" id="SSF49785">
    <property type="entry name" value="Galactose-binding domain-like"/>
    <property type="match status" value="1"/>
</dbReference>
<organism evidence="14 15">
    <name type="scientific">Paenibacillus alvei</name>
    <name type="common">Bacillus alvei</name>
    <dbReference type="NCBI Taxonomy" id="44250"/>
    <lineage>
        <taxon>Bacteria</taxon>
        <taxon>Bacillati</taxon>
        <taxon>Bacillota</taxon>
        <taxon>Bacilli</taxon>
        <taxon>Bacillales</taxon>
        <taxon>Paenibacillaceae</taxon>
        <taxon>Paenibacillus</taxon>
    </lineage>
</organism>
<dbReference type="InterPro" id="IPR003661">
    <property type="entry name" value="HisK_dim/P_dom"/>
</dbReference>
<dbReference type="InterPro" id="IPR003594">
    <property type="entry name" value="HATPase_dom"/>
</dbReference>
<dbReference type="InterPro" id="IPR005467">
    <property type="entry name" value="His_kinase_dom"/>
</dbReference>
<evidence type="ECO:0000256" key="4">
    <source>
        <dbReference type="ARBA" id="ARBA00022553"/>
    </source>
</evidence>
<dbReference type="Gene3D" id="3.30.565.10">
    <property type="entry name" value="Histidine kinase-like ATPase, C-terminal domain"/>
    <property type="match status" value="1"/>
</dbReference>
<keyword evidence="6" id="KW-0547">Nucleotide-binding</keyword>
<feature type="coiled-coil region" evidence="11">
    <location>
        <begin position="414"/>
        <end position="445"/>
    </location>
</feature>
<dbReference type="GO" id="GO:0000155">
    <property type="term" value="F:phosphorelay sensor kinase activity"/>
    <property type="evidence" value="ECO:0007669"/>
    <property type="project" value="InterPro"/>
</dbReference>
<feature type="transmembrane region" description="Helical" evidence="12">
    <location>
        <begin position="299"/>
        <end position="319"/>
    </location>
</feature>
<feature type="transmembrane region" description="Helical" evidence="12">
    <location>
        <begin position="356"/>
        <end position="375"/>
    </location>
</feature>
<dbReference type="Pfam" id="PF02518">
    <property type="entry name" value="HATPase_c"/>
    <property type="match status" value="1"/>
</dbReference>
<evidence type="ECO:0000256" key="12">
    <source>
        <dbReference type="SAM" id="Phobius"/>
    </source>
</evidence>
<feature type="transmembrane region" description="Helical" evidence="12">
    <location>
        <begin position="273"/>
        <end position="293"/>
    </location>
</feature>
<evidence type="ECO:0000256" key="10">
    <source>
        <dbReference type="ARBA" id="ARBA00023136"/>
    </source>
</evidence>
<protein>
    <recommendedName>
        <fullName evidence="3">histidine kinase</fullName>
        <ecNumber evidence="3">2.7.13.3</ecNumber>
    </recommendedName>
</protein>
<comment type="subcellular location">
    <subcellularLocation>
        <location evidence="2">Cell membrane</location>
        <topology evidence="2">Multi-pass membrane protein</topology>
    </subcellularLocation>
</comment>
<comment type="catalytic activity">
    <reaction evidence="1">
        <text>ATP + protein L-histidine = ADP + protein N-phospho-L-histidine.</text>
        <dbReference type="EC" id="2.7.13.3"/>
    </reaction>
</comment>
<feature type="transmembrane region" description="Helical" evidence="12">
    <location>
        <begin position="210"/>
        <end position="228"/>
    </location>
</feature>
<dbReference type="InterPro" id="IPR008979">
    <property type="entry name" value="Galactose-bd-like_sf"/>
</dbReference>
<keyword evidence="5" id="KW-0808">Transferase</keyword>
<dbReference type="PRINTS" id="PR00344">
    <property type="entry name" value="BCTRLSENSOR"/>
</dbReference>
<dbReference type="GO" id="GO:0005886">
    <property type="term" value="C:plasma membrane"/>
    <property type="evidence" value="ECO:0007669"/>
    <property type="project" value="UniProtKB-SubCell"/>
</dbReference>
<dbReference type="PANTHER" id="PTHR45453">
    <property type="entry name" value="PHOSPHATE REGULON SENSOR PROTEIN PHOR"/>
    <property type="match status" value="1"/>
</dbReference>
<evidence type="ECO:0000256" key="1">
    <source>
        <dbReference type="ARBA" id="ARBA00000085"/>
    </source>
</evidence>
<dbReference type="FunFam" id="3.30.565.10:FF:000006">
    <property type="entry name" value="Sensor histidine kinase WalK"/>
    <property type="match status" value="1"/>
</dbReference>
<evidence type="ECO:0000313" key="15">
    <source>
        <dbReference type="Proteomes" id="UP000304148"/>
    </source>
</evidence>
<feature type="transmembrane region" description="Helical" evidence="12">
    <location>
        <begin position="6"/>
        <end position="27"/>
    </location>
</feature>
<keyword evidence="9" id="KW-0902">Two-component regulatory system</keyword>
<evidence type="ECO:0000313" key="14">
    <source>
        <dbReference type="EMBL" id="SYX84503.1"/>
    </source>
</evidence>
<name>A0A383RCI2_PAEAL</name>
<evidence type="ECO:0000256" key="2">
    <source>
        <dbReference type="ARBA" id="ARBA00004651"/>
    </source>
</evidence>
<feature type="domain" description="Histidine kinase" evidence="13">
    <location>
        <begin position="466"/>
        <end position="692"/>
    </location>
</feature>
<dbReference type="SMART" id="SM00387">
    <property type="entry name" value="HATPase_c"/>
    <property type="match status" value="1"/>
</dbReference>
<dbReference type="InterPro" id="IPR004358">
    <property type="entry name" value="Sig_transdc_His_kin-like_C"/>
</dbReference>
<dbReference type="InterPro" id="IPR050351">
    <property type="entry name" value="BphY/WalK/GraS-like"/>
</dbReference>
<dbReference type="RefSeq" id="WP_138186408.1">
    <property type="nucleotide sequence ID" value="NZ_LS992241.1"/>
</dbReference>
<dbReference type="PROSITE" id="PS50109">
    <property type="entry name" value="HIS_KIN"/>
    <property type="match status" value="1"/>
</dbReference>
<dbReference type="GO" id="GO:0016036">
    <property type="term" value="P:cellular response to phosphate starvation"/>
    <property type="evidence" value="ECO:0007669"/>
    <property type="project" value="TreeGrafter"/>
</dbReference>
<feature type="transmembrane region" description="Helical" evidence="12">
    <location>
        <begin position="234"/>
        <end position="252"/>
    </location>
</feature>
<keyword evidence="10 12" id="KW-0472">Membrane</keyword>
<evidence type="ECO:0000256" key="9">
    <source>
        <dbReference type="ARBA" id="ARBA00023012"/>
    </source>
</evidence>
<evidence type="ECO:0000259" key="13">
    <source>
        <dbReference type="PROSITE" id="PS50109"/>
    </source>
</evidence>
<feature type="transmembrane region" description="Helical" evidence="12">
    <location>
        <begin position="326"/>
        <end position="344"/>
    </location>
</feature>
<dbReference type="InterPro" id="IPR036890">
    <property type="entry name" value="HATPase_C_sf"/>
</dbReference>
<dbReference type="GO" id="GO:0005524">
    <property type="term" value="F:ATP binding"/>
    <property type="evidence" value="ECO:0007669"/>
    <property type="project" value="UniProtKB-KW"/>
</dbReference>
<keyword evidence="12" id="KW-0812">Transmembrane</keyword>
<dbReference type="GO" id="GO:0004721">
    <property type="term" value="F:phosphoprotein phosphatase activity"/>
    <property type="evidence" value="ECO:0007669"/>
    <property type="project" value="TreeGrafter"/>
</dbReference>
<dbReference type="FunFam" id="1.10.287.130:FF:000001">
    <property type="entry name" value="Two-component sensor histidine kinase"/>
    <property type="match status" value="1"/>
</dbReference>
<dbReference type="EMBL" id="LS992241">
    <property type="protein sequence ID" value="SYX84503.1"/>
    <property type="molecule type" value="Genomic_DNA"/>
</dbReference>
<dbReference type="Proteomes" id="UP000304148">
    <property type="component" value="Chromosome"/>
</dbReference>
<keyword evidence="7 14" id="KW-0418">Kinase</keyword>
<keyword evidence="12" id="KW-1133">Transmembrane helix</keyword>
<keyword evidence="4" id="KW-0597">Phosphoprotein</keyword>
<dbReference type="SUPFAM" id="SSF47384">
    <property type="entry name" value="Homodimeric domain of signal transducing histidine kinase"/>
    <property type="match status" value="1"/>
</dbReference>
<evidence type="ECO:0000256" key="3">
    <source>
        <dbReference type="ARBA" id="ARBA00012438"/>
    </source>
</evidence>
<keyword evidence="8" id="KW-0067">ATP-binding</keyword>
<dbReference type="PANTHER" id="PTHR45453:SF1">
    <property type="entry name" value="PHOSPHATE REGULON SENSOR PROTEIN PHOR"/>
    <property type="match status" value="1"/>
</dbReference>
<proteinExistence type="predicted"/>
<evidence type="ECO:0000256" key="6">
    <source>
        <dbReference type="ARBA" id="ARBA00022741"/>
    </source>
</evidence>
<reference evidence="15" key="1">
    <citation type="submission" date="2018-08" db="EMBL/GenBank/DDBJ databases">
        <authorList>
            <person name="Chevrot R."/>
        </authorList>
    </citation>
    <scope>NUCLEOTIDE SEQUENCE [LARGE SCALE GENOMIC DNA]</scope>
</reference>
<evidence type="ECO:0000256" key="11">
    <source>
        <dbReference type="SAM" id="Coils"/>
    </source>
</evidence>
<dbReference type="Gene3D" id="1.10.287.130">
    <property type="match status" value="1"/>
</dbReference>
<dbReference type="CDD" id="cd00082">
    <property type="entry name" value="HisKA"/>
    <property type="match status" value="1"/>
</dbReference>
<dbReference type="SMART" id="SM00388">
    <property type="entry name" value="HisKA"/>
    <property type="match status" value="1"/>
</dbReference>
<dbReference type="InterPro" id="IPR011623">
    <property type="entry name" value="7TMR_DISM_rcpt_extracell_dom1"/>
</dbReference>
<sequence>MRRITFHIMMAMIIITIIILHVAGAIIDSKRAPSAENGILDLRNWNFEKDGIVPLNGTWKMKWGSLLPTEKITDSPSMMADVKVPSSWNQLTNPGVSKTGTGVATYYLTIKKNAKDNLLGVWLPSIYSSYRMWVNGKPIIHEGQVSEYADYAVPSMKQRMVMVSTPGNTAEIVIEVTNFSHHRGGIWQSLYLGSSEKIISKSRLELVRDSMLFGCLLMVGLYHIGLFIERRKDWYTFLFAILCIAMAIRILTSGDAILLTWFPGLSWYFAIRLEYMLMIVATMAGCGYVRYLFYEDACYRTYTIMNVAGALLIGSIVFLPVRTFTCYLLFYQLYVIAAACYVILMNMKAVYNHRMGAHIALFGFTVFNILVLNDILYYHSLAPIRDLAPSGLVFCVFMQSLMISMRYSKAMYDVESVTIELRELNANLEARIQERTAALTQMNANLEMKNYELERMETSRRHLFTNISHDLRTPMTLIRGYLEALQDEVIQDREQQKKYIRLMLNKINGLNHLIDDLFELSKLEARRVPVSIESVLLEHFISHLEEHYELELRSRGLMFACYNLTYRNAPPVSLMLEVDIDRMMQVFDNIIYNAVKFTPIGGSITIEVDYLKQEQAVHIQITDTGIGVGEEDLPYLFDRFYKNDKSRNSMTGGSGIGLAIAKEIVELHLGRIGVESMQGHGTTFYIILPAQVK</sequence>
<dbReference type="Gene3D" id="2.60.120.260">
    <property type="entry name" value="Galactose-binding domain-like"/>
    <property type="match status" value="1"/>
</dbReference>
<dbReference type="InterPro" id="IPR036097">
    <property type="entry name" value="HisK_dim/P_sf"/>
</dbReference>
<dbReference type="SUPFAM" id="SSF55874">
    <property type="entry name" value="ATPase domain of HSP90 chaperone/DNA topoisomerase II/histidine kinase"/>
    <property type="match status" value="1"/>
</dbReference>
<accession>A0A383RCI2</accession>
<evidence type="ECO:0000256" key="8">
    <source>
        <dbReference type="ARBA" id="ARBA00022840"/>
    </source>
</evidence>
<evidence type="ECO:0000256" key="7">
    <source>
        <dbReference type="ARBA" id="ARBA00022777"/>
    </source>
</evidence>
<dbReference type="AlphaFoldDB" id="A0A383RCI2"/>
<dbReference type="Pfam" id="PF00512">
    <property type="entry name" value="HisKA"/>
    <property type="match status" value="1"/>
</dbReference>
<dbReference type="Pfam" id="PF07695">
    <property type="entry name" value="7TMR-DISM_7TM"/>
    <property type="match status" value="1"/>
</dbReference>
<evidence type="ECO:0000256" key="5">
    <source>
        <dbReference type="ARBA" id="ARBA00022679"/>
    </source>
</evidence>
<dbReference type="EC" id="2.7.13.3" evidence="3"/>